<accession>A0A8H6MRX5</accession>
<evidence type="ECO:0000256" key="2">
    <source>
        <dbReference type="ARBA" id="ARBA00022801"/>
    </source>
</evidence>
<evidence type="ECO:0000259" key="4">
    <source>
        <dbReference type="Pfam" id="PF20789"/>
    </source>
</evidence>
<evidence type="ECO:0000259" key="3">
    <source>
        <dbReference type="Pfam" id="PF13622"/>
    </source>
</evidence>
<sequence length="332" mass="36426">MAASRQILEASGVLSNSTLSLSLFSMADVDDHPWMIGNRMTFSVRPWDPPAEARGIFGGFLLAQSIRAGQETLPPAAEFSVHSLQSTFLRKGITDTKMRSHVDRVADGRTFATRLVRAMQDGECIFMAVLGFQKRGTASTDGNGNTSNVFRYELQMPNMDGKSPLELPAGYEGFQHRMGVPPAIVDALQMPFEWRSLPYEPAPGGDPTAFRARSLVRSPRISPGAPRVVHLAALAFLTDVWLLTVPHMATGVEYGKVAGGALGIQITLNHSVVFHDPDARADEWMVCLRTTEWAGEGRVLITKRLWNAESGKLLLSSSQEGLMRYARKQAKI</sequence>
<dbReference type="Pfam" id="PF13622">
    <property type="entry name" value="4HBT_3"/>
    <property type="match status" value="1"/>
</dbReference>
<dbReference type="InterPro" id="IPR049450">
    <property type="entry name" value="ACOT8-like_C"/>
</dbReference>
<dbReference type="InterPro" id="IPR029069">
    <property type="entry name" value="HotDog_dom_sf"/>
</dbReference>
<dbReference type="PANTHER" id="PTHR11066:SF34">
    <property type="entry name" value="ACYL-COENZYME A THIOESTERASE 8"/>
    <property type="match status" value="1"/>
</dbReference>
<dbReference type="GO" id="GO:0005782">
    <property type="term" value="C:peroxisomal matrix"/>
    <property type="evidence" value="ECO:0007669"/>
    <property type="project" value="UniProtKB-SubCell"/>
</dbReference>
<dbReference type="Proteomes" id="UP000654918">
    <property type="component" value="Unassembled WGS sequence"/>
</dbReference>
<feature type="domain" description="Acyl-CoA thioesterase-like C-terminal" evidence="4">
    <location>
        <begin position="191"/>
        <end position="323"/>
    </location>
</feature>
<dbReference type="CDD" id="cd03445">
    <property type="entry name" value="Thioesterase_II_repeat2"/>
    <property type="match status" value="1"/>
</dbReference>
<evidence type="ECO:0000313" key="5">
    <source>
        <dbReference type="EMBL" id="KAF6805966.1"/>
    </source>
</evidence>
<comment type="caution">
    <text evidence="5">The sequence shown here is derived from an EMBL/GenBank/DDBJ whole genome shotgun (WGS) entry which is preliminary data.</text>
</comment>
<dbReference type="GO" id="GO:0006637">
    <property type="term" value="P:acyl-CoA metabolic process"/>
    <property type="evidence" value="ECO:0007669"/>
    <property type="project" value="InterPro"/>
</dbReference>
<keyword evidence="6" id="KW-1185">Reference proteome</keyword>
<name>A0A8H6MRX5_9PEZI</name>
<evidence type="ECO:0000313" key="6">
    <source>
        <dbReference type="Proteomes" id="UP000654918"/>
    </source>
</evidence>
<dbReference type="CDD" id="cd03444">
    <property type="entry name" value="Thioesterase_II_repeat1"/>
    <property type="match status" value="1"/>
</dbReference>
<evidence type="ECO:0000256" key="1">
    <source>
        <dbReference type="ARBA" id="ARBA00006538"/>
    </source>
</evidence>
<organism evidence="5 6">
    <name type="scientific">Colletotrichum plurivorum</name>
    <dbReference type="NCBI Taxonomy" id="2175906"/>
    <lineage>
        <taxon>Eukaryota</taxon>
        <taxon>Fungi</taxon>
        <taxon>Dikarya</taxon>
        <taxon>Ascomycota</taxon>
        <taxon>Pezizomycotina</taxon>
        <taxon>Sordariomycetes</taxon>
        <taxon>Hypocreomycetidae</taxon>
        <taxon>Glomerellales</taxon>
        <taxon>Glomerellaceae</taxon>
        <taxon>Colletotrichum</taxon>
        <taxon>Colletotrichum orchidearum species complex</taxon>
    </lineage>
</organism>
<dbReference type="Pfam" id="PF20789">
    <property type="entry name" value="4HBT_3C"/>
    <property type="match status" value="1"/>
</dbReference>
<reference evidence="5" key="1">
    <citation type="journal article" date="2020" name="Phytopathology">
        <title>Genome Sequence Resources of Colletotrichum truncatum, C. plurivorum, C. musicola, and C. sojae: Four Species Pathogenic to Soybean (Glycine max).</title>
        <authorList>
            <person name="Rogerio F."/>
            <person name="Boufleur T.R."/>
            <person name="Ciampi-Guillardi M."/>
            <person name="Sukno S.A."/>
            <person name="Thon M.R."/>
            <person name="Massola Junior N.S."/>
            <person name="Baroncelli R."/>
        </authorList>
    </citation>
    <scope>NUCLEOTIDE SEQUENCE</scope>
    <source>
        <strain evidence="5">LFN00145</strain>
    </source>
</reference>
<feature type="domain" description="Acyl-CoA thioesterase-like N-terminal HotDog" evidence="3">
    <location>
        <begin position="53"/>
        <end position="132"/>
    </location>
</feature>
<dbReference type="PANTHER" id="PTHR11066">
    <property type="entry name" value="ACYL-COA THIOESTERASE"/>
    <property type="match status" value="1"/>
</dbReference>
<dbReference type="InterPro" id="IPR003703">
    <property type="entry name" value="Acyl_CoA_thio"/>
</dbReference>
<protein>
    <submittedName>
        <fullName evidence="5">Acylthioesterase ii</fullName>
    </submittedName>
</protein>
<dbReference type="GO" id="GO:0009062">
    <property type="term" value="P:fatty acid catabolic process"/>
    <property type="evidence" value="ECO:0007669"/>
    <property type="project" value="TreeGrafter"/>
</dbReference>
<dbReference type="AlphaFoldDB" id="A0A8H6MRX5"/>
<dbReference type="InterPro" id="IPR042171">
    <property type="entry name" value="Acyl-CoA_hotdog"/>
</dbReference>
<dbReference type="EMBL" id="WIGO01000711">
    <property type="protein sequence ID" value="KAF6805966.1"/>
    <property type="molecule type" value="Genomic_DNA"/>
</dbReference>
<gene>
    <name evidence="5" type="ORF">CPLU01_15941</name>
</gene>
<dbReference type="SUPFAM" id="SSF54637">
    <property type="entry name" value="Thioesterase/thiol ester dehydrase-isomerase"/>
    <property type="match status" value="2"/>
</dbReference>
<dbReference type="GO" id="GO:0047617">
    <property type="term" value="F:fatty acyl-CoA hydrolase activity"/>
    <property type="evidence" value="ECO:0007669"/>
    <property type="project" value="InterPro"/>
</dbReference>
<keyword evidence="2" id="KW-0378">Hydrolase</keyword>
<proteinExistence type="inferred from homology"/>
<dbReference type="Gene3D" id="2.40.160.210">
    <property type="entry name" value="Acyl-CoA thioesterase, double hotdog domain"/>
    <property type="match status" value="1"/>
</dbReference>
<comment type="similarity">
    <text evidence="1">Belongs to the C/M/P thioester hydrolase family.</text>
</comment>
<dbReference type="InterPro" id="IPR049449">
    <property type="entry name" value="TesB_ACOT8-like_N"/>
</dbReference>